<reference evidence="8 10" key="2">
    <citation type="submission" date="2015-12" db="EMBL/GenBank/DDBJ databases">
        <authorList>
            <person name="Lauer A."/>
            <person name="Humrighouse B."/>
            <person name="Loparev V."/>
            <person name="Shewmaker P.L."/>
            <person name="Whitney A.M."/>
            <person name="McLaughlin R.W."/>
        </authorList>
    </citation>
    <scope>NUCLEOTIDE SEQUENCE [LARGE SCALE GENOMIC DNA]</scope>
    <source>
        <strain evidence="8 10">LMG 23085</strain>
    </source>
</reference>
<dbReference type="InterPro" id="IPR036191">
    <property type="entry name" value="RRF_sf"/>
</dbReference>
<evidence type="ECO:0000256" key="3">
    <source>
        <dbReference type="ARBA" id="ARBA00022490"/>
    </source>
</evidence>
<evidence type="ECO:0000256" key="4">
    <source>
        <dbReference type="ARBA" id="ARBA00022917"/>
    </source>
</evidence>
<dbReference type="GO" id="GO:0005737">
    <property type="term" value="C:cytoplasm"/>
    <property type="evidence" value="ECO:0007669"/>
    <property type="project" value="UniProtKB-SubCell"/>
</dbReference>
<dbReference type="Proteomes" id="UP000183039">
    <property type="component" value="Unassembled WGS sequence"/>
</dbReference>
<keyword evidence="3 5" id="KW-0963">Cytoplasm</keyword>
<sequence length="185" mass="20652">MSGTVLATAKEKMSKAEQSLQRELGQIRAGRANASLLDRIQVDYYGALTPVNQLAGINIPEARVLMITPFDKNSLEDIEKAIQASDIGISPTNDGTVIRLVIPQLTEERRKELAKDVKKAAENAKIAVRNIRRDAIDELKKQQKSNDITEDELRNLEKEAQKLTDDSVKNIDTITSEKEKELLEV</sequence>
<keyword evidence="10" id="KW-1185">Reference proteome</keyword>
<comment type="subcellular location">
    <subcellularLocation>
        <location evidence="1 5">Cytoplasm</location>
    </subcellularLocation>
</comment>
<evidence type="ECO:0000256" key="1">
    <source>
        <dbReference type="ARBA" id="ARBA00004496"/>
    </source>
</evidence>
<dbReference type="FunFam" id="1.10.132.20:FF:000001">
    <property type="entry name" value="Ribosome-recycling factor"/>
    <property type="match status" value="1"/>
</dbReference>
<dbReference type="CDD" id="cd00520">
    <property type="entry name" value="RRF"/>
    <property type="match status" value="1"/>
</dbReference>
<evidence type="ECO:0000259" key="7">
    <source>
        <dbReference type="Pfam" id="PF01765"/>
    </source>
</evidence>
<dbReference type="PANTHER" id="PTHR20982:SF3">
    <property type="entry name" value="MITOCHONDRIAL RIBOSOME RECYCLING FACTOR PSEUDO 1"/>
    <property type="match status" value="1"/>
</dbReference>
<dbReference type="RefSeq" id="WP_071877310.1">
    <property type="nucleotide sequence ID" value="NZ_JXLC01000007.1"/>
</dbReference>
<dbReference type="GO" id="GO:0043023">
    <property type="term" value="F:ribosomal large subunit binding"/>
    <property type="evidence" value="ECO:0007669"/>
    <property type="project" value="TreeGrafter"/>
</dbReference>
<evidence type="ECO:0000313" key="11">
    <source>
        <dbReference type="Proteomes" id="UP000183039"/>
    </source>
</evidence>
<evidence type="ECO:0000313" key="9">
    <source>
        <dbReference type="EMBL" id="OJG92293.1"/>
    </source>
</evidence>
<keyword evidence="6" id="KW-0175">Coiled coil</keyword>
<dbReference type="SUPFAM" id="SSF55194">
    <property type="entry name" value="Ribosome recycling factor, RRF"/>
    <property type="match status" value="1"/>
</dbReference>
<dbReference type="FunFam" id="3.30.1360.40:FF:000001">
    <property type="entry name" value="Ribosome-recycling factor"/>
    <property type="match status" value="1"/>
</dbReference>
<dbReference type="AlphaFoldDB" id="A0A0S3K8Y5"/>
<dbReference type="InterPro" id="IPR002661">
    <property type="entry name" value="Ribosome_recyc_fac"/>
</dbReference>
<dbReference type="EMBL" id="JXLC01000007">
    <property type="protein sequence ID" value="OJG92293.1"/>
    <property type="molecule type" value="Genomic_DNA"/>
</dbReference>
<accession>A0A0S3K8Y5</accession>
<evidence type="ECO:0000313" key="10">
    <source>
        <dbReference type="Proteomes" id="UP000065511"/>
    </source>
</evidence>
<dbReference type="EMBL" id="CP013614">
    <property type="protein sequence ID" value="ALS00790.1"/>
    <property type="molecule type" value="Genomic_DNA"/>
</dbReference>
<organism evidence="9 11">
    <name type="scientific">Enterococcus silesiacus</name>
    <dbReference type="NCBI Taxonomy" id="332949"/>
    <lineage>
        <taxon>Bacteria</taxon>
        <taxon>Bacillati</taxon>
        <taxon>Bacillota</taxon>
        <taxon>Bacilli</taxon>
        <taxon>Lactobacillales</taxon>
        <taxon>Enterococcaceae</taxon>
        <taxon>Enterococcus</taxon>
    </lineage>
</organism>
<dbReference type="PANTHER" id="PTHR20982">
    <property type="entry name" value="RIBOSOME RECYCLING FACTOR"/>
    <property type="match status" value="1"/>
</dbReference>
<evidence type="ECO:0000313" key="8">
    <source>
        <dbReference type="EMBL" id="ALS00790.1"/>
    </source>
</evidence>
<dbReference type="Pfam" id="PF01765">
    <property type="entry name" value="RRF"/>
    <property type="match status" value="1"/>
</dbReference>
<evidence type="ECO:0000256" key="6">
    <source>
        <dbReference type="SAM" id="Coils"/>
    </source>
</evidence>
<dbReference type="KEGG" id="ess:ATZ33_05230"/>
<comment type="similarity">
    <text evidence="2 5">Belongs to the RRF family.</text>
</comment>
<dbReference type="OrthoDB" id="9804006at2"/>
<dbReference type="Gene3D" id="3.30.1360.40">
    <property type="match status" value="1"/>
</dbReference>
<name>A0A0S3K8Y5_9ENTE</name>
<proteinExistence type="inferred from homology"/>
<gene>
    <name evidence="5" type="primary">frr</name>
    <name evidence="8" type="ORF">ATZ33_05230</name>
    <name evidence="9" type="ORF">RV15_GL003395</name>
</gene>
<evidence type="ECO:0000256" key="5">
    <source>
        <dbReference type="HAMAP-Rule" id="MF_00040"/>
    </source>
</evidence>
<dbReference type="GO" id="GO:0006415">
    <property type="term" value="P:translational termination"/>
    <property type="evidence" value="ECO:0007669"/>
    <property type="project" value="UniProtKB-UniRule"/>
</dbReference>
<feature type="domain" description="Ribosome recycling factor" evidence="7">
    <location>
        <begin position="20"/>
        <end position="183"/>
    </location>
</feature>
<keyword evidence="4 5" id="KW-0648">Protein biosynthesis</keyword>
<dbReference type="NCBIfam" id="TIGR00496">
    <property type="entry name" value="frr"/>
    <property type="match status" value="1"/>
</dbReference>
<dbReference type="Proteomes" id="UP000065511">
    <property type="component" value="Chromosome"/>
</dbReference>
<comment type="function">
    <text evidence="5">Responsible for the release of ribosomes from messenger RNA at the termination of protein biosynthesis. May increase the efficiency of translation by recycling ribosomes from one round of translation to another.</text>
</comment>
<reference evidence="9 11" key="1">
    <citation type="submission" date="2014-12" db="EMBL/GenBank/DDBJ databases">
        <title>Draft genome sequences of 29 type strains of Enterococci.</title>
        <authorList>
            <person name="Zhong Z."/>
            <person name="Sun Z."/>
            <person name="Liu W."/>
            <person name="Zhang W."/>
            <person name="Zhang H."/>
        </authorList>
    </citation>
    <scope>NUCLEOTIDE SEQUENCE [LARGE SCALE GENOMIC DNA]</scope>
    <source>
        <strain evidence="9 11">DSM 22801</strain>
    </source>
</reference>
<protein>
    <recommendedName>
        <fullName evidence="5">Ribosome-recycling factor</fullName>
        <shortName evidence="5">RRF</shortName>
    </recommendedName>
    <alternativeName>
        <fullName evidence="5">Ribosome-releasing factor</fullName>
    </alternativeName>
</protein>
<evidence type="ECO:0000256" key="2">
    <source>
        <dbReference type="ARBA" id="ARBA00005912"/>
    </source>
</evidence>
<feature type="coiled-coil region" evidence="6">
    <location>
        <begin position="110"/>
        <end position="166"/>
    </location>
</feature>
<dbReference type="InterPro" id="IPR023584">
    <property type="entry name" value="Ribosome_recyc_fac_dom"/>
</dbReference>
<dbReference type="Gene3D" id="1.10.132.20">
    <property type="entry name" value="Ribosome-recycling factor"/>
    <property type="match status" value="1"/>
</dbReference>
<dbReference type="HAMAP" id="MF_00040">
    <property type="entry name" value="RRF"/>
    <property type="match status" value="1"/>
</dbReference>